<dbReference type="PANTHER" id="PTHR36504">
    <property type="entry name" value="LIPOPOLYSACCHARIDE EXPORT SYSTEM PROTEIN LPTA"/>
    <property type="match status" value="1"/>
</dbReference>
<proteinExistence type="predicted"/>
<dbReference type="GO" id="GO:0017089">
    <property type="term" value="F:glycolipid transfer activity"/>
    <property type="evidence" value="ECO:0007669"/>
    <property type="project" value="TreeGrafter"/>
</dbReference>
<dbReference type="EMBL" id="QVRA01000008">
    <property type="protein sequence ID" value="RJG54826.1"/>
    <property type="molecule type" value="Genomic_DNA"/>
</dbReference>
<gene>
    <name evidence="5" type="ORF">D0Z70_10635</name>
</gene>
<evidence type="ECO:0000313" key="6">
    <source>
        <dbReference type="Proteomes" id="UP000283469"/>
    </source>
</evidence>
<keyword evidence="1 3" id="KW-0732">Signal</keyword>
<dbReference type="GO" id="GO:0015920">
    <property type="term" value="P:lipopolysaccharide transport"/>
    <property type="evidence" value="ECO:0007669"/>
    <property type="project" value="TreeGrafter"/>
</dbReference>
<feature type="signal peptide" evidence="3">
    <location>
        <begin position="1"/>
        <end position="21"/>
    </location>
</feature>
<dbReference type="Pfam" id="PF03968">
    <property type="entry name" value="LptD_N"/>
    <property type="match status" value="1"/>
</dbReference>
<dbReference type="AlphaFoldDB" id="A0A418YSL1"/>
<feature type="compositionally biased region" description="Gly residues" evidence="2">
    <location>
        <begin position="157"/>
        <end position="172"/>
    </location>
</feature>
<evidence type="ECO:0000256" key="1">
    <source>
        <dbReference type="ARBA" id="ARBA00022729"/>
    </source>
</evidence>
<feature type="chain" id="PRO_5019572192" evidence="3">
    <location>
        <begin position="22"/>
        <end position="183"/>
    </location>
</feature>
<feature type="region of interest" description="Disordered" evidence="2">
    <location>
        <begin position="154"/>
        <end position="183"/>
    </location>
</feature>
<evidence type="ECO:0000256" key="3">
    <source>
        <dbReference type="SAM" id="SignalP"/>
    </source>
</evidence>
<evidence type="ECO:0000313" key="5">
    <source>
        <dbReference type="EMBL" id="RJG54826.1"/>
    </source>
</evidence>
<dbReference type="Gene3D" id="2.60.450.10">
    <property type="entry name" value="Lipopolysaccharide (LPS) transport protein A like domain"/>
    <property type="match status" value="1"/>
</dbReference>
<dbReference type="GO" id="GO:0009279">
    <property type="term" value="C:cell outer membrane"/>
    <property type="evidence" value="ECO:0007669"/>
    <property type="project" value="TreeGrafter"/>
</dbReference>
<dbReference type="RefSeq" id="WP_119746151.1">
    <property type="nucleotide sequence ID" value="NZ_QVRA01000008.1"/>
</dbReference>
<dbReference type="GO" id="GO:0030288">
    <property type="term" value="C:outer membrane-bounded periplasmic space"/>
    <property type="evidence" value="ECO:0007669"/>
    <property type="project" value="TreeGrafter"/>
</dbReference>
<dbReference type="InterPro" id="IPR005653">
    <property type="entry name" value="OstA-like_N"/>
</dbReference>
<name>A0A418YSL1_9SPHN</name>
<accession>A0A418YSL1</accession>
<feature type="domain" description="Organic solvent tolerance-like N-terminal" evidence="4">
    <location>
        <begin position="40"/>
        <end position="149"/>
    </location>
</feature>
<comment type="caution">
    <text evidence="5">The sequence shown here is derived from an EMBL/GenBank/DDBJ whole genome shotgun (WGS) entry which is preliminary data.</text>
</comment>
<organism evidence="5 6">
    <name type="scientific">Sphingobium terrigena</name>
    <dbReference type="NCBI Taxonomy" id="2304063"/>
    <lineage>
        <taxon>Bacteria</taxon>
        <taxon>Pseudomonadati</taxon>
        <taxon>Pseudomonadota</taxon>
        <taxon>Alphaproteobacteria</taxon>
        <taxon>Sphingomonadales</taxon>
        <taxon>Sphingomonadaceae</taxon>
        <taxon>Sphingobium</taxon>
    </lineage>
</organism>
<keyword evidence="6" id="KW-1185">Reference proteome</keyword>
<evidence type="ECO:0000256" key="2">
    <source>
        <dbReference type="SAM" id="MobiDB-lite"/>
    </source>
</evidence>
<protein>
    <submittedName>
        <fullName evidence="5">OstA family protein</fullName>
    </submittedName>
</protein>
<dbReference type="InterPro" id="IPR052037">
    <property type="entry name" value="LPS_export_LptA"/>
</dbReference>
<evidence type="ECO:0000259" key="4">
    <source>
        <dbReference type="Pfam" id="PF03968"/>
    </source>
</evidence>
<dbReference type="Proteomes" id="UP000283469">
    <property type="component" value="Unassembled WGS sequence"/>
</dbReference>
<dbReference type="OrthoDB" id="9811926at2"/>
<reference evidence="5 6" key="1">
    <citation type="submission" date="2018-08" db="EMBL/GenBank/DDBJ databases">
        <title>Sphingobium sp. EO9.</title>
        <authorList>
            <person name="Park Y."/>
            <person name="Kim K.H."/>
            <person name="Jeon C.O."/>
        </authorList>
    </citation>
    <scope>NUCLEOTIDE SEQUENCE [LARGE SCALE GENOMIC DNA]</scope>
    <source>
        <strain evidence="5 6">EO9</strain>
    </source>
</reference>
<dbReference type="PANTHER" id="PTHR36504:SF1">
    <property type="entry name" value="LIPOPOLYSACCHARIDE EXPORT SYSTEM PROTEIN LPTA"/>
    <property type="match status" value="1"/>
</dbReference>
<sequence>MKSSYLLLSIGCLGAAGLMFASADAQLVGNHNSNAPVNFTADRIEVQDRADRVVVSGNVEVTQAGMTLNAARMTVAYRNQPGGGAGGVEIDRIDASGNVVVTKADQTARGNVAIYDLNSKLITMLGNVALTQGANRLTGGRLVMDLNSGRSTVDGRASGGGAGVTGSAGGRVTGTFSVPQRKN</sequence>